<dbReference type="GO" id="GO:0009089">
    <property type="term" value="P:lysine biosynthetic process via diaminopimelate"/>
    <property type="evidence" value="ECO:0007669"/>
    <property type="project" value="TreeGrafter"/>
</dbReference>
<evidence type="ECO:0000256" key="5">
    <source>
        <dbReference type="ARBA" id="ARBA00022898"/>
    </source>
</evidence>
<proteinExistence type="inferred from homology"/>
<dbReference type="FunFam" id="2.40.37.10:FF:000013">
    <property type="entry name" value="Carboxynorspermidine decarboxylase"/>
    <property type="match status" value="1"/>
</dbReference>
<keyword evidence="14" id="KW-1185">Reference proteome</keyword>
<keyword evidence="4" id="KW-0210">Decarboxylase</keyword>
<dbReference type="GO" id="GO:0008295">
    <property type="term" value="P:spermidine biosynthetic process"/>
    <property type="evidence" value="ECO:0007669"/>
    <property type="project" value="UniProtKB-KW"/>
</dbReference>
<evidence type="ECO:0000256" key="2">
    <source>
        <dbReference type="ARBA" id="ARBA00012259"/>
    </source>
</evidence>
<dbReference type="FunFam" id="3.20.20.10:FF:000012">
    <property type="entry name" value="Carboxynorspermidine/carboxyspermidine decarboxylase"/>
    <property type="match status" value="1"/>
</dbReference>
<dbReference type="Pfam" id="PF00278">
    <property type="entry name" value="Orn_DAP_Arg_deC"/>
    <property type="match status" value="1"/>
</dbReference>
<comment type="cofactor">
    <cofactor evidence="1">
        <name>pyridoxal 5'-phosphate</name>
        <dbReference type="ChEBI" id="CHEBI:597326"/>
    </cofactor>
</comment>
<dbReference type="EC" id="4.1.1.96" evidence="2"/>
<comment type="similarity">
    <text evidence="8">Belongs to the Orn/Lys/Arg decarboxylase class-II family. NspC subfamily.</text>
</comment>
<reference evidence="14" key="2">
    <citation type="journal article" date="2017" name="Genome Announc.">
        <title>Draft genome sequence of Paludibacter jiangxiensis NM7(T), a propionate-producing fermentative bacterium.</title>
        <authorList>
            <person name="Qiu Y.-L."/>
            <person name="Tourlousse D.M."/>
            <person name="Matsuura N."/>
            <person name="Ohashi A."/>
            <person name="Sekiguchi Y."/>
        </authorList>
    </citation>
    <scope>NUCLEOTIDE SEQUENCE [LARGE SCALE GENOMIC DNA]</scope>
    <source>
        <strain evidence="14">NM7</strain>
    </source>
</reference>
<dbReference type="Gene3D" id="3.20.20.10">
    <property type="entry name" value="Alanine racemase"/>
    <property type="match status" value="1"/>
</dbReference>
<evidence type="ECO:0000313" key="14">
    <source>
        <dbReference type="Proteomes" id="UP000076586"/>
    </source>
</evidence>
<accession>A0A171A8E2</accession>
<dbReference type="PANTHER" id="PTHR43727:SF1">
    <property type="entry name" value="CARBOXYNORSPERMIDINE_CARBOXYSPERMIDINE DECARBOXYLASE"/>
    <property type="match status" value="1"/>
</dbReference>
<sequence length="378" mass="42759">MDYNQIPSPCFVLDEVRLRNNLELIRSVKERAGVEIILAFKAFSMWSAFPIVREYIPYSTASSLSEAQLAFEEMGSLAHTYAPAYTDEEFPTIARYSSHVTFNSLNQFERLYPVTQQAGHPVSCGLRINPEFSDVETDLYNPCAPGSRLGIVADMLGEKLPEGIEGLHFHTLCESRSTDLEKTLAVVEEKFGKYFSQIKWLNMGGGHLMTHKEYDTEHLIALLRNFNAKYPHLQLILEPGSAFAWQTGELVSSVVDIVENKGIKTAMLNVSFACHMPDCLEMPYKPTILSAIDALEGKPTYRMGGNSCLSGDYFGDWSFDNELKIGDRIVFMDMIHYTMVKTTTFNGVSHPSIGIWTKENEFKLIKKFGYEDFKNRLS</sequence>
<protein>
    <recommendedName>
        <fullName evidence="3">Carboxynorspermidine/carboxyspermidine decarboxylase</fullName>
        <ecNumber evidence="2">4.1.1.96</ecNumber>
    </recommendedName>
</protein>
<evidence type="ECO:0000256" key="11">
    <source>
        <dbReference type="PIRSR" id="PIRSR038941-1"/>
    </source>
</evidence>
<dbReference type="PIRSF" id="PIRSF038941">
    <property type="entry name" value="NspC"/>
    <property type="match status" value="1"/>
</dbReference>
<dbReference type="GO" id="GO:0008836">
    <property type="term" value="F:diaminopimelate decarboxylase activity"/>
    <property type="evidence" value="ECO:0007669"/>
    <property type="project" value="TreeGrafter"/>
</dbReference>
<name>A0A171A8E2_9BACT</name>
<dbReference type="InterPro" id="IPR022643">
    <property type="entry name" value="De-COase2_C"/>
</dbReference>
<dbReference type="GO" id="GO:0045312">
    <property type="term" value="P:nor-spermidine biosynthetic process"/>
    <property type="evidence" value="ECO:0007669"/>
    <property type="project" value="InterPro"/>
</dbReference>
<comment type="catalytic activity">
    <reaction evidence="10">
        <text>carboxynorspermidine + H(+) = norspermidine + CO2</text>
        <dbReference type="Rhea" id="RHEA:34099"/>
        <dbReference type="ChEBI" id="CHEBI:15378"/>
        <dbReference type="ChEBI" id="CHEBI:16526"/>
        <dbReference type="ChEBI" id="CHEBI:57920"/>
        <dbReference type="ChEBI" id="CHEBI:65070"/>
        <dbReference type="EC" id="4.1.1.96"/>
    </reaction>
</comment>
<organism evidence="13 14">
    <name type="scientific">Paludibacter jiangxiensis</name>
    <dbReference type="NCBI Taxonomy" id="681398"/>
    <lineage>
        <taxon>Bacteria</taxon>
        <taxon>Pseudomonadati</taxon>
        <taxon>Bacteroidota</taxon>
        <taxon>Bacteroidia</taxon>
        <taxon>Bacteroidales</taxon>
        <taxon>Paludibacteraceae</taxon>
        <taxon>Paludibacter</taxon>
    </lineage>
</organism>
<dbReference type="STRING" id="681398.PJIAN_3714"/>
<dbReference type="Gene3D" id="2.40.37.10">
    <property type="entry name" value="Lyase, Ornithine Decarboxylase, Chain A, domain 1"/>
    <property type="match status" value="1"/>
</dbReference>
<evidence type="ECO:0000313" key="13">
    <source>
        <dbReference type="EMBL" id="GAT63388.1"/>
    </source>
</evidence>
<dbReference type="InterPro" id="IPR005730">
    <property type="entry name" value="Nsp_de-COase"/>
</dbReference>
<evidence type="ECO:0000259" key="12">
    <source>
        <dbReference type="Pfam" id="PF00278"/>
    </source>
</evidence>
<comment type="catalytic activity">
    <reaction evidence="9">
        <text>carboxyspermidine + H(+) = spermidine + CO2</text>
        <dbReference type="Rhea" id="RHEA:34095"/>
        <dbReference type="ChEBI" id="CHEBI:15378"/>
        <dbReference type="ChEBI" id="CHEBI:16526"/>
        <dbReference type="ChEBI" id="CHEBI:57834"/>
        <dbReference type="ChEBI" id="CHEBI:65072"/>
        <dbReference type="EC" id="4.1.1.96"/>
    </reaction>
</comment>
<feature type="binding site" evidence="11">
    <location>
        <position position="278"/>
    </location>
    <ligand>
        <name>substrate</name>
    </ligand>
</feature>
<dbReference type="OrthoDB" id="9804410at2"/>
<gene>
    <name evidence="13" type="ORF">PJIAN_3714</name>
</gene>
<dbReference type="AlphaFoldDB" id="A0A171A8E2"/>
<dbReference type="Proteomes" id="UP000076586">
    <property type="component" value="Unassembled WGS sequence"/>
</dbReference>
<dbReference type="CDD" id="cd06829">
    <property type="entry name" value="PLPDE_III_CANSDC"/>
    <property type="match status" value="1"/>
</dbReference>
<dbReference type="RefSeq" id="WP_068704500.1">
    <property type="nucleotide sequence ID" value="NZ_BDCR01000003.1"/>
</dbReference>
<keyword evidence="7" id="KW-0456">Lyase</keyword>
<evidence type="ECO:0000256" key="4">
    <source>
        <dbReference type="ARBA" id="ARBA00022793"/>
    </source>
</evidence>
<dbReference type="SUPFAM" id="SSF50621">
    <property type="entry name" value="Alanine racemase C-terminal domain-like"/>
    <property type="match status" value="1"/>
</dbReference>
<evidence type="ECO:0000256" key="3">
    <source>
        <dbReference type="ARBA" id="ARBA00013633"/>
    </source>
</evidence>
<evidence type="ECO:0000256" key="6">
    <source>
        <dbReference type="ARBA" id="ARBA00023066"/>
    </source>
</evidence>
<reference evidence="14" key="1">
    <citation type="submission" date="2016-04" db="EMBL/GenBank/DDBJ databases">
        <title>Draft genome sequence of Paludibacter jiangxiensis strain NM7.</title>
        <authorList>
            <person name="Qiu Y."/>
            <person name="Matsuura N."/>
            <person name="Ohashi A."/>
            <person name="Tourlousse M.D."/>
            <person name="Sekiguchi Y."/>
        </authorList>
    </citation>
    <scope>NUCLEOTIDE SEQUENCE [LARGE SCALE GENOMIC DNA]</scope>
    <source>
        <strain evidence="14">NM7</strain>
    </source>
</reference>
<dbReference type="EMBL" id="BDCR01000003">
    <property type="protein sequence ID" value="GAT63388.1"/>
    <property type="molecule type" value="Genomic_DNA"/>
</dbReference>
<keyword evidence="5" id="KW-0663">Pyridoxal phosphate</keyword>
<dbReference type="InterPro" id="IPR029066">
    <property type="entry name" value="PLP-binding_barrel"/>
</dbReference>
<feature type="domain" description="Orn/DAP/Arg decarboxylase 2 C-terminal" evidence="12">
    <location>
        <begin position="151"/>
        <end position="334"/>
    </location>
</feature>
<keyword evidence="6" id="KW-0745">Spermidine biosynthesis</keyword>
<evidence type="ECO:0000256" key="1">
    <source>
        <dbReference type="ARBA" id="ARBA00001933"/>
    </source>
</evidence>
<evidence type="ECO:0000256" key="10">
    <source>
        <dbReference type="ARBA" id="ARBA00047389"/>
    </source>
</evidence>
<dbReference type="SUPFAM" id="SSF51419">
    <property type="entry name" value="PLP-binding barrel"/>
    <property type="match status" value="1"/>
</dbReference>
<comment type="caution">
    <text evidence="13">The sequence shown here is derived from an EMBL/GenBank/DDBJ whole genome shotgun (WGS) entry which is preliminary data.</text>
</comment>
<dbReference type="InterPro" id="IPR009006">
    <property type="entry name" value="Ala_racemase/Decarboxylase_C"/>
</dbReference>
<evidence type="ECO:0000256" key="7">
    <source>
        <dbReference type="ARBA" id="ARBA00023239"/>
    </source>
</evidence>
<dbReference type="PANTHER" id="PTHR43727">
    <property type="entry name" value="DIAMINOPIMELATE DECARBOXYLASE"/>
    <property type="match status" value="1"/>
</dbReference>
<evidence type="ECO:0000256" key="8">
    <source>
        <dbReference type="ARBA" id="ARBA00025802"/>
    </source>
</evidence>
<dbReference type="NCBIfam" id="TIGR01047">
    <property type="entry name" value="nspC"/>
    <property type="match status" value="1"/>
</dbReference>
<evidence type="ECO:0000256" key="9">
    <source>
        <dbReference type="ARBA" id="ARBA00047351"/>
    </source>
</evidence>